<evidence type="ECO:0000313" key="3">
    <source>
        <dbReference type="Proteomes" id="UP000000709"/>
    </source>
</evidence>
<keyword evidence="1" id="KW-0732">Signal</keyword>
<accession>G3ASG5</accession>
<proteinExistence type="predicted"/>
<dbReference type="EMBL" id="GL996504">
    <property type="protein sequence ID" value="EGW31083.1"/>
    <property type="molecule type" value="Genomic_DNA"/>
</dbReference>
<gene>
    <name evidence="2" type="ORF">SPAPADRAFT_63010</name>
</gene>
<organism evidence="3">
    <name type="scientific">Spathaspora passalidarum (strain NRRL Y-27907 / 11-Y1)</name>
    <dbReference type="NCBI Taxonomy" id="619300"/>
    <lineage>
        <taxon>Eukaryota</taxon>
        <taxon>Fungi</taxon>
        <taxon>Dikarya</taxon>
        <taxon>Ascomycota</taxon>
        <taxon>Saccharomycotina</taxon>
        <taxon>Pichiomycetes</taxon>
        <taxon>Debaryomycetaceae</taxon>
        <taxon>Spathaspora</taxon>
    </lineage>
</organism>
<dbReference type="Proteomes" id="UP000000709">
    <property type="component" value="Unassembled WGS sequence"/>
</dbReference>
<name>G3ASG5_SPAPN</name>
<dbReference type="AlphaFoldDB" id="G3ASG5"/>
<keyword evidence="3" id="KW-1185">Reference proteome</keyword>
<evidence type="ECO:0000256" key="1">
    <source>
        <dbReference type="SAM" id="SignalP"/>
    </source>
</evidence>
<dbReference type="InParanoid" id="G3ASG5"/>
<dbReference type="HOGENOM" id="CLU_1476015_0_0_1"/>
<protein>
    <submittedName>
        <fullName evidence="2">Uncharacterized protein</fullName>
    </submittedName>
</protein>
<evidence type="ECO:0000313" key="2">
    <source>
        <dbReference type="EMBL" id="EGW31083.1"/>
    </source>
</evidence>
<sequence length="183" mass="21014">MLLWANTSALCILFCTLQATLSAAMLSQNTNTGATRNQLVKRDTSSKTEYRIISVKIDQPGRCKEGAYKDVNWEDTGFSTVVENDTELAKYRYDNKDDNKYCLYWYILLNTGDANEARKQANEYYEKTKSTISRLKTEFNYKLGEDTSGDYKTPYPVNKNKLNEPYVKITETANDWSIAEQSI</sequence>
<feature type="signal peptide" evidence="1">
    <location>
        <begin position="1"/>
        <end position="22"/>
    </location>
</feature>
<dbReference type="GeneID" id="18874552"/>
<dbReference type="RefSeq" id="XP_007377116.1">
    <property type="nucleotide sequence ID" value="XM_007377054.1"/>
</dbReference>
<feature type="chain" id="PRO_5003442337" evidence="1">
    <location>
        <begin position="23"/>
        <end position="183"/>
    </location>
</feature>
<dbReference type="KEGG" id="spaa:SPAPADRAFT_63010"/>
<reference evidence="2 3" key="1">
    <citation type="journal article" date="2011" name="Proc. Natl. Acad. Sci. U.S.A.">
        <title>Comparative genomics of xylose-fermenting fungi for enhanced biofuel production.</title>
        <authorList>
            <person name="Wohlbach D.J."/>
            <person name="Kuo A."/>
            <person name="Sato T.K."/>
            <person name="Potts K.M."/>
            <person name="Salamov A.A."/>
            <person name="LaButti K.M."/>
            <person name="Sun H."/>
            <person name="Clum A."/>
            <person name="Pangilinan J.L."/>
            <person name="Lindquist E.A."/>
            <person name="Lucas S."/>
            <person name="Lapidus A."/>
            <person name="Jin M."/>
            <person name="Gunawan C."/>
            <person name="Balan V."/>
            <person name="Dale B.E."/>
            <person name="Jeffries T.W."/>
            <person name="Zinkel R."/>
            <person name="Barry K.W."/>
            <person name="Grigoriev I.V."/>
            <person name="Gasch A.P."/>
        </authorList>
    </citation>
    <scope>NUCLEOTIDE SEQUENCE [LARGE SCALE GENOMIC DNA]</scope>
    <source>
        <strain evidence="3">NRRL Y-27907 / 11-Y1</strain>
    </source>
</reference>